<keyword evidence="16" id="KW-0282">Flagellum</keyword>
<organism evidence="16 17">
    <name type="scientific">Micavibrio aeruginosavorus</name>
    <dbReference type="NCBI Taxonomy" id="349221"/>
    <lineage>
        <taxon>Bacteria</taxon>
        <taxon>Pseudomonadati</taxon>
        <taxon>Bdellovibrionota</taxon>
        <taxon>Bdellovibrionia</taxon>
        <taxon>Bdellovibrionales</taxon>
        <taxon>Pseudobdellovibrionaceae</taxon>
        <taxon>Micavibrio</taxon>
    </lineage>
</organism>
<keyword evidence="7 13" id="KW-0812">Transmembrane</keyword>
<keyword evidence="10 13" id="KW-1133">Transmembrane helix</keyword>
<evidence type="ECO:0000256" key="5">
    <source>
        <dbReference type="ARBA" id="ARBA00022500"/>
    </source>
</evidence>
<feature type="domain" description="MotA/TolQ/ExbB proton channel" evidence="14">
    <location>
        <begin position="138"/>
        <end position="239"/>
    </location>
</feature>
<comment type="similarity">
    <text evidence="2">Belongs to the MotA family.</text>
</comment>
<name>A0A7T5R0C0_9BACT</name>
<gene>
    <name evidence="16" type="primary">motA</name>
    <name evidence="16" type="ORF">HYS17_06450</name>
</gene>
<sequence length="288" mass="31239">MKFVGFIVVIVCTFGGYMLGGGKLAPIIHAAPHELLTIMGCAIGAFIIANTGHVIKSTLSSLSCIIKPEAHNKASYMELLSVMYMLFKLARTKGWLALESHIEDPENSELFKQFPGFMGNHHAITFVCDYLRIISLGNENPHEIEALMDEEIESLTHEKEHPSHAVQTMADGIPALGIVAAVLGVIKTMGSITEPPEILGKMIGGALVGTFLGVFLAYGFIGPTAGALKSRAESEVLYYRCMKVSIIAFLQGAAPQVAVEFARKFLPHNVQPTFIELEEKLNELPSPS</sequence>
<evidence type="ECO:0000256" key="8">
    <source>
        <dbReference type="ARBA" id="ARBA00022779"/>
    </source>
</evidence>
<dbReference type="PROSITE" id="PS01307">
    <property type="entry name" value="MOTA"/>
    <property type="match status" value="1"/>
</dbReference>
<dbReference type="InterPro" id="IPR047055">
    <property type="entry name" value="MotA-like"/>
</dbReference>
<proteinExistence type="inferred from homology"/>
<feature type="transmembrane region" description="Helical" evidence="13">
    <location>
        <begin position="35"/>
        <end position="54"/>
    </location>
</feature>
<feature type="transmembrane region" description="Helical" evidence="13">
    <location>
        <begin position="6"/>
        <end position="28"/>
    </location>
</feature>
<evidence type="ECO:0000313" key="16">
    <source>
        <dbReference type="EMBL" id="QQG35207.1"/>
    </source>
</evidence>
<keyword evidence="12 13" id="KW-0472">Membrane</keyword>
<feature type="transmembrane region" description="Helical" evidence="13">
    <location>
        <begin position="198"/>
        <end position="221"/>
    </location>
</feature>
<keyword evidence="16" id="KW-0969">Cilium</keyword>
<dbReference type="GO" id="GO:0071978">
    <property type="term" value="P:bacterial-type flagellum-dependent swarming motility"/>
    <property type="evidence" value="ECO:0007669"/>
    <property type="project" value="InterPro"/>
</dbReference>
<evidence type="ECO:0000256" key="6">
    <source>
        <dbReference type="ARBA" id="ARBA00022519"/>
    </source>
</evidence>
<dbReference type="PANTHER" id="PTHR30433">
    <property type="entry name" value="CHEMOTAXIS PROTEIN MOTA"/>
    <property type="match status" value="1"/>
</dbReference>
<keyword evidence="6" id="KW-0997">Cell inner membrane</keyword>
<dbReference type="Pfam" id="PF01618">
    <property type="entry name" value="MotA_ExbB"/>
    <property type="match status" value="1"/>
</dbReference>
<evidence type="ECO:0000313" key="17">
    <source>
        <dbReference type="Proteomes" id="UP000595362"/>
    </source>
</evidence>
<evidence type="ECO:0000256" key="1">
    <source>
        <dbReference type="ARBA" id="ARBA00004429"/>
    </source>
</evidence>
<evidence type="ECO:0000256" key="10">
    <source>
        <dbReference type="ARBA" id="ARBA00022989"/>
    </source>
</evidence>
<reference evidence="16 17" key="1">
    <citation type="submission" date="2020-07" db="EMBL/GenBank/DDBJ databases">
        <title>Huge and variable diversity of episymbiotic CPR bacteria and DPANN archaea in groundwater ecosystems.</title>
        <authorList>
            <person name="He C.Y."/>
            <person name="Keren R."/>
            <person name="Whittaker M."/>
            <person name="Farag I.F."/>
            <person name="Doudna J."/>
            <person name="Cate J.H.D."/>
            <person name="Banfield J.F."/>
        </authorList>
    </citation>
    <scope>NUCLEOTIDE SEQUENCE [LARGE SCALE GENOMIC DNA]</scope>
    <source>
        <strain evidence="16">NC_groundwater_70_Ag_B-0.1um_54_66</strain>
    </source>
</reference>
<keyword evidence="8" id="KW-0283">Flagellar rotation</keyword>
<dbReference type="InterPro" id="IPR046786">
    <property type="entry name" value="MotA_N"/>
</dbReference>
<evidence type="ECO:0000256" key="4">
    <source>
        <dbReference type="ARBA" id="ARBA00022475"/>
    </source>
</evidence>
<dbReference type="Proteomes" id="UP000595362">
    <property type="component" value="Chromosome"/>
</dbReference>
<dbReference type="GO" id="GO:0006935">
    <property type="term" value="P:chemotaxis"/>
    <property type="evidence" value="ECO:0007669"/>
    <property type="project" value="UniProtKB-KW"/>
</dbReference>
<comment type="subcellular location">
    <subcellularLocation>
        <location evidence="1">Cell inner membrane</location>
        <topology evidence="1">Multi-pass membrane protein</topology>
    </subcellularLocation>
</comment>
<feature type="transmembrane region" description="Helical" evidence="13">
    <location>
        <begin position="173"/>
        <end position="192"/>
    </location>
</feature>
<evidence type="ECO:0000259" key="14">
    <source>
        <dbReference type="Pfam" id="PF01618"/>
    </source>
</evidence>
<evidence type="ECO:0000256" key="7">
    <source>
        <dbReference type="ARBA" id="ARBA00022692"/>
    </source>
</evidence>
<evidence type="ECO:0000259" key="15">
    <source>
        <dbReference type="Pfam" id="PF20560"/>
    </source>
</evidence>
<dbReference type="InterPro" id="IPR022522">
    <property type="entry name" value="Flagellar_motor_stator_MotA"/>
</dbReference>
<keyword evidence="16" id="KW-0966">Cell projection</keyword>
<dbReference type="PANTHER" id="PTHR30433:SF4">
    <property type="entry name" value="MOTILITY PROTEIN A"/>
    <property type="match status" value="1"/>
</dbReference>
<evidence type="ECO:0000256" key="13">
    <source>
        <dbReference type="SAM" id="Phobius"/>
    </source>
</evidence>
<dbReference type="NCBIfam" id="TIGR03818">
    <property type="entry name" value="MotA1"/>
    <property type="match status" value="1"/>
</dbReference>
<dbReference type="InterPro" id="IPR000540">
    <property type="entry name" value="Flag_MotA_CS"/>
</dbReference>
<keyword evidence="5" id="KW-0145">Chemotaxis</keyword>
<feature type="domain" description="Motility protein A N-terminal" evidence="15">
    <location>
        <begin position="3"/>
        <end position="94"/>
    </location>
</feature>
<keyword evidence="11" id="KW-0406">Ion transport</keyword>
<dbReference type="GO" id="GO:1902600">
    <property type="term" value="P:proton transmembrane transport"/>
    <property type="evidence" value="ECO:0007669"/>
    <property type="project" value="UniProtKB-KW"/>
</dbReference>
<dbReference type="EMBL" id="CP066681">
    <property type="protein sequence ID" value="QQG35207.1"/>
    <property type="molecule type" value="Genomic_DNA"/>
</dbReference>
<evidence type="ECO:0000256" key="3">
    <source>
        <dbReference type="ARBA" id="ARBA00022448"/>
    </source>
</evidence>
<protein>
    <submittedName>
        <fullName evidence="16">Flagellar motor stator protein MotA</fullName>
    </submittedName>
</protein>
<evidence type="ECO:0000256" key="12">
    <source>
        <dbReference type="ARBA" id="ARBA00023136"/>
    </source>
</evidence>
<keyword evidence="9" id="KW-0375">Hydrogen ion transport</keyword>
<dbReference type="InterPro" id="IPR002898">
    <property type="entry name" value="MotA_ExbB_proton_chnl"/>
</dbReference>
<evidence type="ECO:0000256" key="11">
    <source>
        <dbReference type="ARBA" id="ARBA00023065"/>
    </source>
</evidence>
<dbReference type="AlphaFoldDB" id="A0A7T5R0C0"/>
<dbReference type="GO" id="GO:0005886">
    <property type="term" value="C:plasma membrane"/>
    <property type="evidence" value="ECO:0007669"/>
    <property type="project" value="UniProtKB-SubCell"/>
</dbReference>
<evidence type="ECO:0000256" key="2">
    <source>
        <dbReference type="ARBA" id="ARBA00008038"/>
    </source>
</evidence>
<accession>A0A7T5R0C0</accession>
<keyword evidence="3" id="KW-0813">Transport</keyword>
<dbReference type="Pfam" id="PF20560">
    <property type="entry name" value="MotA_N"/>
    <property type="match status" value="1"/>
</dbReference>
<evidence type="ECO:0000256" key="9">
    <source>
        <dbReference type="ARBA" id="ARBA00022781"/>
    </source>
</evidence>
<keyword evidence="4" id="KW-1003">Cell membrane</keyword>